<dbReference type="InterPro" id="IPR036291">
    <property type="entry name" value="NAD(P)-bd_dom_sf"/>
</dbReference>
<keyword evidence="3" id="KW-1185">Reference proteome</keyword>
<dbReference type="Proteomes" id="UP000292445">
    <property type="component" value="Unassembled WGS sequence"/>
</dbReference>
<gene>
    <name evidence="2" type="ORF">EV675_3713</name>
</gene>
<accession>A0A4Q7NDK4</accession>
<comment type="caution">
    <text evidence="2">The sequence shown here is derived from an EMBL/GenBank/DDBJ whole genome shotgun (WGS) entry which is preliminary data.</text>
</comment>
<dbReference type="InterPro" id="IPR002347">
    <property type="entry name" value="SDR_fam"/>
</dbReference>
<dbReference type="PRINTS" id="PR00080">
    <property type="entry name" value="SDRFAMILY"/>
</dbReference>
<dbReference type="EMBL" id="SGXC01000002">
    <property type="protein sequence ID" value="RZS81096.1"/>
    <property type="molecule type" value="Genomic_DNA"/>
</dbReference>
<dbReference type="Pfam" id="PF13561">
    <property type="entry name" value="adh_short_C2"/>
    <property type="match status" value="1"/>
</dbReference>
<protein>
    <submittedName>
        <fullName evidence="2">NAD(P)-dependent dehydrogenase (Short-subunit alcohol dehydrogenase family)</fullName>
    </submittedName>
</protein>
<evidence type="ECO:0000313" key="2">
    <source>
        <dbReference type="EMBL" id="RZS81096.1"/>
    </source>
</evidence>
<dbReference type="PRINTS" id="PR00081">
    <property type="entry name" value="GDHRDH"/>
</dbReference>
<dbReference type="InterPro" id="IPR020904">
    <property type="entry name" value="Sc_DH/Rdtase_CS"/>
</dbReference>
<dbReference type="GO" id="GO:0016616">
    <property type="term" value="F:oxidoreductase activity, acting on the CH-OH group of donors, NAD or NADP as acceptor"/>
    <property type="evidence" value="ECO:0007669"/>
    <property type="project" value="TreeGrafter"/>
</dbReference>
<reference evidence="2 3" key="1">
    <citation type="submission" date="2019-02" db="EMBL/GenBank/DDBJ databases">
        <title>Genomic Encyclopedia of Type Strains, Phase IV (KMG-IV): sequencing the most valuable type-strain genomes for metagenomic binning, comparative biology and taxonomic classification.</title>
        <authorList>
            <person name="Goeker M."/>
        </authorList>
    </citation>
    <scope>NUCLEOTIDE SEQUENCE [LARGE SCALE GENOMIC DNA]</scope>
    <source>
        <strain evidence="2 3">K24</strain>
    </source>
</reference>
<evidence type="ECO:0000313" key="3">
    <source>
        <dbReference type="Proteomes" id="UP000292445"/>
    </source>
</evidence>
<dbReference type="FunFam" id="3.40.50.720:FF:000084">
    <property type="entry name" value="Short-chain dehydrogenase reductase"/>
    <property type="match status" value="1"/>
</dbReference>
<dbReference type="PANTHER" id="PTHR42760">
    <property type="entry name" value="SHORT-CHAIN DEHYDROGENASES/REDUCTASES FAMILY MEMBER"/>
    <property type="match status" value="1"/>
</dbReference>
<name>A0A4Q7NDK4_9BURK</name>
<dbReference type="PROSITE" id="PS00061">
    <property type="entry name" value="ADH_SHORT"/>
    <property type="match status" value="1"/>
</dbReference>
<dbReference type="GO" id="GO:0030497">
    <property type="term" value="P:fatty acid elongation"/>
    <property type="evidence" value="ECO:0007669"/>
    <property type="project" value="TreeGrafter"/>
</dbReference>
<comment type="similarity">
    <text evidence="1">Belongs to the short-chain dehydrogenases/reductases (SDR) family.</text>
</comment>
<sequence length="254" mass="26179">MTIAFEHSFSSDTRVLVTGGTSGIGRAIAAAYAAGGARVTATGATRHEVERANGAADLAQVDCVVLDVRDAQAVQRFAARLQDLDVLVNCAGVIRRGAELTDPAVFADVVDINLNGTMRMCSALRPALAARRGAIVNTTSILSVFGGAQVPGYSASKGGVAQLTKSLAIAYAADGIRVNAIAPGFVQTPMVQDMTDNAERSRAIEARTPLKRWGQPEDMIGPVMFLASPAAAFVTGAVLPVDGGYLVMSSDAAG</sequence>
<organism evidence="2 3">
    <name type="scientific">Pigmentiphaga kullae</name>
    <dbReference type="NCBI Taxonomy" id="151784"/>
    <lineage>
        <taxon>Bacteria</taxon>
        <taxon>Pseudomonadati</taxon>
        <taxon>Pseudomonadota</taxon>
        <taxon>Betaproteobacteria</taxon>
        <taxon>Burkholderiales</taxon>
        <taxon>Alcaligenaceae</taxon>
        <taxon>Pigmentiphaga</taxon>
    </lineage>
</organism>
<dbReference type="AlphaFoldDB" id="A0A4Q7NDK4"/>
<dbReference type="SUPFAM" id="SSF51735">
    <property type="entry name" value="NAD(P)-binding Rossmann-fold domains"/>
    <property type="match status" value="1"/>
</dbReference>
<dbReference type="Gene3D" id="3.40.50.720">
    <property type="entry name" value="NAD(P)-binding Rossmann-like Domain"/>
    <property type="match status" value="1"/>
</dbReference>
<dbReference type="PANTHER" id="PTHR42760:SF123">
    <property type="entry name" value="OXIDOREDUCTASE"/>
    <property type="match status" value="1"/>
</dbReference>
<evidence type="ECO:0000256" key="1">
    <source>
        <dbReference type="ARBA" id="ARBA00006484"/>
    </source>
</evidence>
<proteinExistence type="inferred from homology"/>